<feature type="active site" description="Nucleophile" evidence="5">
    <location>
        <position position="9"/>
    </location>
</feature>
<dbReference type="InterPro" id="IPR023485">
    <property type="entry name" value="Ptyr_pPase"/>
</dbReference>
<evidence type="ECO:0000256" key="4">
    <source>
        <dbReference type="ARBA" id="ARBA00022912"/>
    </source>
</evidence>
<reference evidence="7" key="1">
    <citation type="submission" date="2019-02" db="EMBL/GenBank/DDBJ databases">
        <authorList>
            <person name="Gruber-Vodicka R. H."/>
            <person name="Seah K. B. B."/>
        </authorList>
    </citation>
    <scope>NUCLEOTIDE SEQUENCE</scope>
    <source>
        <strain evidence="7">BECK_DK47</strain>
    </source>
</reference>
<dbReference type="InterPro" id="IPR017867">
    <property type="entry name" value="Tyr_phospatase_low_mol_wt"/>
</dbReference>
<keyword evidence="4" id="KW-0904">Protein phosphatase</keyword>
<dbReference type="EC" id="3.1.3.48" evidence="2"/>
<dbReference type="Gene3D" id="3.40.50.2300">
    <property type="match status" value="1"/>
</dbReference>
<dbReference type="PANTHER" id="PTHR11717:SF7">
    <property type="entry name" value="LOW MOLECULAR WEIGHT PHOSPHOTYROSINE PROTEIN PHOSPHATASE"/>
    <property type="match status" value="1"/>
</dbReference>
<dbReference type="SMART" id="SM00226">
    <property type="entry name" value="LMWPc"/>
    <property type="match status" value="1"/>
</dbReference>
<dbReference type="EMBL" id="CAADEX010000016">
    <property type="protein sequence ID" value="VFJ47284.1"/>
    <property type="molecule type" value="Genomic_DNA"/>
</dbReference>
<dbReference type="AlphaFoldDB" id="A0A450S5V3"/>
<evidence type="ECO:0000256" key="3">
    <source>
        <dbReference type="ARBA" id="ARBA00022801"/>
    </source>
</evidence>
<organism evidence="7">
    <name type="scientific">Candidatus Kentrum sp. DK</name>
    <dbReference type="NCBI Taxonomy" id="2126562"/>
    <lineage>
        <taxon>Bacteria</taxon>
        <taxon>Pseudomonadati</taxon>
        <taxon>Pseudomonadota</taxon>
        <taxon>Gammaproteobacteria</taxon>
        <taxon>Candidatus Kentrum</taxon>
    </lineage>
</organism>
<evidence type="ECO:0000256" key="5">
    <source>
        <dbReference type="PIRSR" id="PIRSR617867-1"/>
    </source>
</evidence>
<comment type="similarity">
    <text evidence="1">Belongs to the low molecular weight phosphotyrosine protein phosphatase family.</text>
</comment>
<accession>A0A450S5V3</accession>
<keyword evidence="3" id="KW-0378">Hydrolase</keyword>
<dbReference type="FunFam" id="3.40.50.2300:FF:000113">
    <property type="entry name" value="Low molecular weight protein-tyrosine-phosphatase"/>
    <property type="match status" value="1"/>
</dbReference>
<evidence type="ECO:0000256" key="1">
    <source>
        <dbReference type="ARBA" id="ARBA00011063"/>
    </source>
</evidence>
<feature type="domain" description="Phosphotyrosine protein phosphatase I" evidence="6">
    <location>
        <begin position="3"/>
        <end position="153"/>
    </location>
</feature>
<evidence type="ECO:0000256" key="2">
    <source>
        <dbReference type="ARBA" id="ARBA00013064"/>
    </source>
</evidence>
<name>A0A450S5V3_9GAMM</name>
<dbReference type="InterPro" id="IPR050438">
    <property type="entry name" value="LMW_PTPase"/>
</dbReference>
<dbReference type="PANTHER" id="PTHR11717">
    <property type="entry name" value="LOW MOLECULAR WEIGHT PROTEIN TYROSINE PHOSPHATASE"/>
    <property type="match status" value="1"/>
</dbReference>
<proteinExistence type="inferred from homology"/>
<protein>
    <recommendedName>
        <fullName evidence="2">protein-tyrosine-phosphatase</fullName>
        <ecNumber evidence="2">3.1.3.48</ecNumber>
    </recommendedName>
</protein>
<dbReference type="SUPFAM" id="SSF52788">
    <property type="entry name" value="Phosphotyrosine protein phosphatases I"/>
    <property type="match status" value="1"/>
</dbReference>
<dbReference type="PRINTS" id="PR00719">
    <property type="entry name" value="LMWPTPASE"/>
</dbReference>
<evidence type="ECO:0000313" key="7">
    <source>
        <dbReference type="EMBL" id="VFJ47284.1"/>
    </source>
</evidence>
<gene>
    <name evidence="7" type="ORF">BECKDK2373B_GA0170837_101635</name>
</gene>
<sequence>MAKKILFVCLGNICRSPAAEGIMNALIEKNHRKGDMVCDSAGVTDWNVGSPPDARMTDHARRRGYRLAGAARQFDPATDFHRFDYIVTMDKKNLADVRALARNSEERSRIHPMTEFCRKFLTEEVPDPYYGGENGFEMVLDILEDACAGLLKHPEKTASVHDGLPTTA</sequence>
<evidence type="ECO:0000259" key="6">
    <source>
        <dbReference type="SMART" id="SM00226"/>
    </source>
</evidence>
<feature type="active site" description="Proton donor" evidence="5">
    <location>
        <position position="127"/>
    </location>
</feature>
<feature type="active site" evidence="5">
    <location>
        <position position="15"/>
    </location>
</feature>
<dbReference type="InterPro" id="IPR036196">
    <property type="entry name" value="Ptyr_pPase_sf"/>
</dbReference>
<dbReference type="Pfam" id="PF01451">
    <property type="entry name" value="LMWPc"/>
    <property type="match status" value="1"/>
</dbReference>
<dbReference type="CDD" id="cd16343">
    <property type="entry name" value="LMWPTP"/>
    <property type="match status" value="1"/>
</dbReference>
<dbReference type="GO" id="GO:0004725">
    <property type="term" value="F:protein tyrosine phosphatase activity"/>
    <property type="evidence" value="ECO:0007669"/>
    <property type="project" value="UniProtKB-EC"/>
</dbReference>